<reference evidence="1 2" key="1">
    <citation type="journal article" date="2012" name="Science">
        <title>The Paleozoic origin of enzymatic lignin decomposition reconstructed from 31 fungal genomes.</title>
        <authorList>
            <person name="Floudas D."/>
            <person name="Binder M."/>
            <person name="Riley R."/>
            <person name="Barry K."/>
            <person name="Blanchette R.A."/>
            <person name="Henrissat B."/>
            <person name="Martinez A.T."/>
            <person name="Otillar R."/>
            <person name="Spatafora J.W."/>
            <person name="Yadav J.S."/>
            <person name="Aerts A."/>
            <person name="Benoit I."/>
            <person name="Boyd A."/>
            <person name="Carlson A."/>
            <person name="Copeland A."/>
            <person name="Coutinho P.M."/>
            <person name="de Vries R.P."/>
            <person name="Ferreira P."/>
            <person name="Findley K."/>
            <person name="Foster B."/>
            <person name="Gaskell J."/>
            <person name="Glotzer D."/>
            <person name="Gorecki P."/>
            <person name="Heitman J."/>
            <person name="Hesse C."/>
            <person name="Hori C."/>
            <person name="Igarashi K."/>
            <person name="Jurgens J.A."/>
            <person name="Kallen N."/>
            <person name="Kersten P."/>
            <person name="Kohler A."/>
            <person name="Kuees U."/>
            <person name="Kumar T.K.A."/>
            <person name="Kuo A."/>
            <person name="LaButti K."/>
            <person name="Larrondo L.F."/>
            <person name="Lindquist E."/>
            <person name="Ling A."/>
            <person name="Lombard V."/>
            <person name="Lucas S."/>
            <person name="Lundell T."/>
            <person name="Martin R."/>
            <person name="McLaughlin D.J."/>
            <person name="Morgenstern I."/>
            <person name="Morin E."/>
            <person name="Murat C."/>
            <person name="Nagy L.G."/>
            <person name="Nolan M."/>
            <person name="Ohm R.A."/>
            <person name="Patyshakuliyeva A."/>
            <person name="Rokas A."/>
            <person name="Ruiz-Duenas F.J."/>
            <person name="Sabat G."/>
            <person name="Salamov A."/>
            <person name="Samejima M."/>
            <person name="Schmutz J."/>
            <person name="Slot J.C."/>
            <person name="St John F."/>
            <person name="Stenlid J."/>
            <person name="Sun H."/>
            <person name="Sun S."/>
            <person name="Syed K."/>
            <person name="Tsang A."/>
            <person name="Wiebenga A."/>
            <person name="Young D."/>
            <person name="Pisabarro A."/>
            <person name="Eastwood D.C."/>
            <person name="Martin F."/>
            <person name="Cullen D."/>
            <person name="Grigoriev I.V."/>
            <person name="Hibbett D.S."/>
        </authorList>
    </citation>
    <scope>NUCLEOTIDE SEQUENCE [LARGE SCALE GENOMIC DNA]</scope>
    <source>
        <strain evidence="1 2">MD-104</strain>
    </source>
</reference>
<keyword evidence="2" id="KW-1185">Reference proteome</keyword>
<organism evidence="1 2">
    <name type="scientific">Wolfiporia cocos (strain MD-104)</name>
    <name type="common">Brown rot fungus</name>
    <dbReference type="NCBI Taxonomy" id="742152"/>
    <lineage>
        <taxon>Eukaryota</taxon>
        <taxon>Fungi</taxon>
        <taxon>Dikarya</taxon>
        <taxon>Basidiomycota</taxon>
        <taxon>Agaricomycotina</taxon>
        <taxon>Agaricomycetes</taxon>
        <taxon>Polyporales</taxon>
        <taxon>Phaeolaceae</taxon>
        <taxon>Wolfiporia</taxon>
    </lineage>
</organism>
<evidence type="ECO:0000313" key="2">
    <source>
        <dbReference type="Proteomes" id="UP000218811"/>
    </source>
</evidence>
<accession>A0A2H3IU06</accession>
<dbReference type="EMBL" id="KB467831">
    <property type="protein sequence ID" value="PCH33466.1"/>
    <property type="molecule type" value="Genomic_DNA"/>
</dbReference>
<protein>
    <submittedName>
        <fullName evidence="1">Uncharacterized protein</fullName>
    </submittedName>
</protein>
<dbReference type="AlphaFoldDB" id="A0A2H3IU06"/>
<name>A0A2H3IU06_WOLCO</name>
<gene>
    <name evidence="1" type="ORF">WOLCODRAFT_147561</name>
</gene>
<sequence length="248" mass="27432">MQAIPVDAFDLHVASLENGICRAADTGPLHQHEESAPYFTLTPLGGWPEIHGDHSMYLFAGILANQVRAWRAHPGDKVLVQMFCRSTCDPSSVAYAGFVCWVVQYILQTDDVDIAMPNVPTVASDINHPPFSFLLHNLPPSNLMWVMPNYIGSLAGFGSGRMDALEAIVHQHLRSDPAANFIQTVSRGHSTLSRVPETSIVKCVLETVWIVILPTKSEGGIPEITYNLYIQSPTEIPGEFEQWREIVL</sequence>
<proteinExistence type="predicted"/>
<dbReference type="Proteomes" id="UP000218811">
    <property type="component" value="Unassembled WGS sequence"/>
</dbReference>
<evidence type="ECO:0000313" key="1">
    <source>
        <dbReference type="EMBL" id="PCH33466.1"/>
    </source>
</evidence>